<evidence type="ECO:0000313" key="3">
    <source>
        <dbReference type="Proteomes" id="UP000765509"/>
    </source>
</evidence>
<feature type="region of interest" description="Disordered" evidence="1">
    <location>
        <begin position="1"/>
        <end position="22"/>
    </location>
</feature>
<feature type="region of interest" description="Disordered" evidence="1">
    <location>
        <begin position="213"/>
        <end position="242"/>
    </location>
</feature>
<name>A0A9Q3CMQ3_9BASI</name>
<protein>
    <submittedName>
        <fullName evidence="2">Uncharacterized protein</fullName>
    </submittedName>
</protein>
<sequence>MKPQPQGHVMDNPYHQEDSKTDVILVNKARTPSQYQDGDNMSYSEKEFLKRLPEASSWQNSLEQENMIIYYWITAIINTAFKGPASIWYTEMKEIHGRRNWPWWKSQIIPKYSNDPYEWCLRQSKRLKAIDPQINTQMRNHKVLTQMPGELENAVKCRCIQNFTLDEIANTLQDVRKRTNMRKYSPYKAVVSKNHYANNCSKEKKKVYSIEKLPEEESPTEYSESDSKGDAIREQSDNDQDPREELLVEYEEETPLEIQDIQLEQGMSQDTSNKNLCKHTEYAQTCLVTSTKGMAYINGTATKITVCIENAQHQFIIDSGAHFSIVARKYLDHHFPNWEKQLLPTKAKSFKGALGR</sequence>
<comment type="caution">
    <text evidence="2">The sequence shown here is derived from an EMBL/GenBank/DDBJ whole genome shotgun (WGS) entry which is preliminary data.</text>
</comment>
<dbReference type="EMBL" id="AVOT02008110">
    <property type="protein sequence ID" value="MBW0485327.1"/>
    <property type="molecule type" value="Genomic_DNA"/>
</dbReference>
<evidence type="ECO:0000313" key="2">
    <source>
        <dbReference type="EMBL" id="MBW0485327.1"/>
    </source>
</evidence>
<feature type="compositionally biased region" description="Basic and acidic residues" evidence="1">
    <location>
        <begin position="225"/>
        <end position="242"/>
    </location>
</feature>
<evidence type="ECO:0000256" key="1">
    <source>
        <dbReference type="SAM" id="MobiDB-lite"/>
    </source>
</evidence>
<reference evidence="2" key="1">
    <citation type="submission" date="2021-03" db="EMBL/GenBank/DDBJ databases">
        <title>Draft genome sequence of rust myrtle Austropuccinia psidii MF-1, a brazilian biotype.</title>
        <authorList>
            <person name="Quecine M.C."/>
            <person name="Pachon D.M.R."/>
            <person name="Bonatelli M.L."/>
            <person name="Correr F.H."/>
            <person name="Franceschini L.M."/>
            <person name="Leite T.F."/>
            <person name="Margarido G.R.A."/>
            <person name="Almeida C.A."/>
            <person name="Ferrarezi J.A."/>
            <person name="Labate C.A."/>
        </authorList>
    </citation>
    <scope>NUCLEOTIDE SEQUENCE</scope>
    <source>
        <strain evidence="2">MF-1</strain>
    </source>
</reference>
<keyword evidence="3" id="KW-1185">Reference proteome</keyword>
<accession>A0A9Q3CMQ3</accession>
<dbReference type="AlphaFoldDB" id="A0A9Q3CMQ3"/>
<organism evidence="2 3">
    <name type="scientific">Austropuccinia psidii MF-1</name>
    <dbReference type="NCBI Taxonomy" id="1389203"/>
    <lineage>
        <taxon>Eukaryota</taxon>
        <taxon>Fungi</taxon>
        <taxon>Dikarya</taxon>
        <taxon>Basidiomycota</taxon>
        <taxon>Pucciniomycotina</taxon>
        <taxon>Pucciniomycetes</taxon>
        <taxon>Pucciniales</taxon>
        <taxon>Sphaerophragmiaceae</taxon>
        <taxon>Austropuccinia</taxon>
    </lineage>
</organism>
<gene>
    <name evidence="2" type="ORF">O181_025042</name>
</gene>
<dbReference type="Proteomes" id="UP000765509">
    <property type="component" value="Unassembled WGS sequence"/>
</dbReference>
<proteinExistence type="predicted"/>